<feature type="non-terminal residue" evidence="1">
    <location>
        <position position="1"/>
    </location>
</feature>
<protein>
    <submittedName>
        <fullName evidence="1">Traf6-b protein</fullName>
    </submittedName>
</protein>
<dbReference type="AlphaFoldDB" id="A0A812QNL3"/>
<dbReference type="Proteomes" id="UP000649617">
    <property type="component" value="Unassembled WGS sequence"/>
</dbReference>
<reference evidence="1" key="1">
    <citation type="submission" date="2021-02" db="EMBL/GenBank/DDBJ databases">
        <authorList>
            <person name="Dougan E. K."/>
            <person name="Rhodes N."/>
            <person name="Thang M."/>
            <person name="Chan C."/>
        </authorList>
    </citation>
    <scope>NUCLEOTIDE SEQUENCE</scope>
</reference>
<evidence type="ECO:0000313" key="1">
    <source>
        <dbReference type="EMBL" id="CAE7396077.1"/>
    </source>
</evidence>
<organism evidence="1 2">
    <name type="scientific">Symbiodinium pilosum</name>
    <name type="common">Dinoflagellate</name>
    <dbReference type="NCBI Taxonomy" id="2952"/>
    <lineage>
        <taxon>Eukaryota</taxon>
        <taxon>Sar</taxon>
        <taxon>Alveolata</taxon>
        <taxon>Dinophyceae</taxon>
        <taxon>Suessiales</taxon>
        <taxon>Symbiodiniaceae</taxon>
        <taxon>Symbiodinium</taxon>
    </lineage>
</organism>
<gene>
    <name evidence="1" type="primary">traf6-b</name>
    <name evidence="1" type="ORF">SPIL2461_LOCUS9749</name>
</gene>
<name>A0A812QNL3_SYMPI</name>
<dbReference type="InterPro" id="IPR013083">
    <property type="entry name" value="Znf_RING/FYVE/PHD"/>
</dbReference>
<comment type="caution">
    <text evidence="1">The sequence shown here is derived from an EMBL/GenBank/DDBJ whole genome shotgun (WGS) entry which is preliminary data.</text>
</comment>
<keyword evidence="2" id="KW-1185">Reference proteome</keyword>
<dbReference type="OrthoDB" id="412261at2759"/>
<accession>A0A812QNL3</accession>
<dbReference type="EMBL" id="CAJNIZ010017280">
    <property type="protein sequence ID" value="CAE7396077.1"/>
    <property type="molecule type" value="Genomic_DNA"/>
</dbReference>
<sequence>AEDEKCPVCRQDGSANVAPAYANRRAILNLTMFCPNKCGQCFSLREKDSHLSECAPRIAQQQAPVICELCGDTVPADGLARHMESNPGKHMAALLTQVSRLKLEVGELKERLAQNAGA</sequence>
<evidence type="ECO:0000313" key="2">
    <source>
        <dbReference type="Proteomes" id="UP000649617"/>
    </source>
</evidence>
<dbReference type="Gene3D" id="3.30.40.10">
    <property type="entry name" value="Zinc/RING finger domain, C3HC4 (zinc finger)"/>
    <property type="match status" value="1"/>
</dbReference>
<proteinExistence type="predicted"/>